<organism evidence="1 2">
    <name type="scientific">Massilia aquatica</name>
    <dbReference type="NCBI Taxonomy" id="2609000"/>
    <lineage>
        <taxon>Bacteria</taxon>
        <taxon>Pseudomonadati</taxon>
        <taxon>Pseudomonadota</taxon>
        <taxon>Betaproteobacteria</taxon>
        <taxon>Burkholderiales</taxon>
        <taxon>Oxalobacteraceae</taxon>
        <taxon>Telluria group</taxon>
        <taxon>Massilia</taxon>
    </lineage>
</organism>
<protein>
    <recommendedName>
        <fullName evidence="3">TIGR02270 family protein</fullName>
    </recommendedName>
</protein>
<evidence type="ECO:0000313" key="2">
    <source>
        <dbReference type="Proteomes" id="UP000819052"/>
    </source>
</evidence>
<proteinExistence type="predicted"/>
<dbReference type="Proteomes" id="UP000819052">
    <property type="component" value="Unassembled WGS sequence"/>
</dbReference>
<name>A0ABX0MBH4_9BURK</name>
<gene>
    <name evidence="1" type="ORF">F1609_30970</name>
</gene>
<accession>A0ABX0MBH4</accession>
<evidence type="ECO:0000313" key="1">
    <source>
        <dbReference type="EMBL" id="NHZ44546.1"/>
    </source>
</evidence>
<evidence type="ECO:0008006" key="3">
    <source>
        <dbReference type="Google" id="ProtNLM"/>
    </source>
</evidence>
<sequence length="413" mass="44287">MTNPTIVAQHVTDVATTWWRRRREPADVRLRFGQLVDIDSAIDAHLDGLYEAGDAAMALANAAYDKAAGRRFFDVGADAFVVLSIAFLDDERKAMDDAIASLAGKPGFCEAVHGVLGWFDSATVASLIAEKVRSPEGDLRRAALAHAHLHSTIADDALLAGTASPGAAEFDAIAHCGRVGLLPGVANFLDTAAPEDPAFFSAARCALLLDEREMSIPSLRSYAASEGAHASEAVKLLCLALSGSQLQEHVARLTHYPHSRALPIQAAGWSGDPAHIPWLLAQLDDSAEARLAGEAIRLITGLDLDANKMVREEPRPGAGSAPPYPLPDRARLTAWWDANGQFYPGGVRYLLGRPVSDSWLVHILSTGEQAHRALAALHRVLSHPGEPAFPLRASAAIQLRRLERLRGGDDDRC</sequence>
<dbReference type="RefSeq" id="WP_167081298.1">
    <property type="nucleotide sequence ID" value="NZ_VVIW01000034.1"/>
</dbReference>
<comment type="caution">
    <text evidence="1">The sequence shown here is derived from an EMBL/GenBank/DDBJ whole genome shotgun (WGS) entry which is preliminary data.</text>
</comment>
<dbReference type="EMBL" id="VVIW01000034">
    <property type="protein sequence ID" value="NHZ44546.1"/>
    <property type="molecule type" value="Genomic_DNA"/>
</dbReference>
<keyword evidence="2" id="KW-1185">Reference proteome</keyword>
<reference evidence="1 2" key="1">
    <citation type="submission" date="2019-09" db="EMBL/GenBank/DDBJ databases">
        <title>Taxonomy of Antarctic Massilia spp.: description of Massilia rubra sp. nov., Massilia aquatica sp. nov., Massilia mucilaginosa sp. nov., Massilia frigida sp. nov. isolated from streams, lakes and regoliths.</title>
        <authorList>
            <person name="Holochova P."/>
            <person name="Sedlacek I."/>
            <person name="Kralova S."/>
            <person name="Maslanova I."/>
            <person name="Busse H.-J."/>
            <person name="Stankova E."/>
            <person name="Vrbovska V."/>
            <person name="Kovarovic V."/>
            <person name="Bartak M."/>
            <person name="Svec P."/>
            <person name="Pantucek R."/>
        </authorList>
    </citation>
    <scope>NUCLEOTIDE SEQUENCE [LARGE SCALE GENOMIC DNA]</scope>
    <source>
        <strain evidence="1 2">CCM 8693</strain>
    </source>
</reference>